<evidence type="ECO:0000256" key="2">
    <source>
        <dbReference type="PIRNR" id="PIRNR028983"/>
    </source>
</evidence>
<feature type="region of interest" description="Disordered" evidence="3">
    <location>
        <begin position="1"/>
        <end position="32"/>
    </location>
</feature>
<dbReference type="Pfam" id="PF13862">
    <property type="entry name" value="BCCIP"/>
    <property type="match status" value="1"/>
</dbReference>
<dbReference type="PANTHER" id="PTHR13261:SF0">
    <property type="entry name" value="BRCA2 AND CDKN1A-INTERACTING PROTEIN"/>
    <property type="match status" value="1"/>
</dbReference>
<keyword evidence="2" id="KW-0813">Transport</keyword>
<name>A0A8H3TRD3_9TREE</name>
<sequence length="301" mass="33583">MPASTKLAAVPATSVKRKQRDQDEGSSDEGSDVSMVNVDFDFYNPNPEVDDIALKRLLRQLLSSDAEEFDIHALAQLVLAQAVQMGIGSTVKVDGTESDPYAYLSIVDLNATAKDQTIQRLLTYLLDRLPKSSPMRDLLASVSLPTSPNRIALVVSERLINLPVQLMPPMWKFLLEELENARKEGNKEMSFTHYLLISRVYKFDGAEDDMDMGEDKSKGPASKKTKKAQQTETSSVPGGLMHYHPEEEFLERSALYTHTFPFKNAQTRDEESFSVEQRGRLSVYEADKMAEAVAAMEAAVQ</sequence>
<comment type="caution">
    <text evidence="4">The sequence shown here is derived from an EMBL/GenBank/DDBJ whole genome shotgun (WGS) entry which is preliminary data.</text>
</comment>
<dbReference type="GO" id="GO:0015031">
    <property type="term" value="P:protein transport"/>
    <property type="evidence" value="ECO:0007669"/>
    <property type="project" value="UniProtKB-KW"/>
</dbReference>
<dbReference type="Proteomes" id="UP000620104">
    <property type="component" value="Unassembled WGS sequence"/>
</dbReference>
<evidence type="ECO:0000313" key="4">
    <source>
        <dbReference type="EMBL" id="GHJ85817.1"/>
    </source>
</evidence>
<reference evidence="4" key="1">
    <citation type="submission" date="2020-07" db="EMBL/GenBank/DDBJ databases">
        <title>Draft Genome Sequence of a Deep-Sea Yeast, Naganishia (Cryptococcus) liquefaciens strain N6.</title>
        <authorList>
            <person name="Han Y.W."/>
            <person name="Kajitani R."/>
            <person name="Morimoto H."/>
            <person name="Parhat M."/>
            <person name="Tsubouchi H."/>
            <person name="Bakenova O."/>
            <person name="Ogata M."/>
            <person name="Argunhan B."/>
            <person name="Aoki R."/>
            <person name="Kajiwara S."/>
            <person name="Itoh T."/>
            <person name="Iwasaki H."/>
        </authorList>
    </citation>
    <scope>NUCLEOTIDE SEQUENCE</scope>
    <source>
        <strain evidence="4">N6</strain>
    </source>
</reference>
<dbReference type="GO" id="GO:0005634">
    <property type="term" value="C:nucleus"/>
    <property type="evidence" value="ECO:0007669"/>
    <property type="project" value="UniProtKB-SubCell"/>
</dbReference>
<organism evidence="4 5">
    <name type="scientific">Naganishia liquefaciens</name>
    <dbReference type="NCBI Taxonomy" id="104408"/>
    <lineage>
        <taxon>Eukaryota</taxon>
        <taxon>Fungi</taxon>
        <taxon>Dikarya</taxon>
        <taxon>Basidiomycota</taxon>
        <taxon>Agaricomycotina</taxon>
        <taxon>Tremellomycetes</taxon>
        <taxon>Filobasidiales</taxon>
        <taxon>Filobasidiaceae</taxon>
        <taxon>Naganishia</taxon>
    </lineage>
</organism>
<dbReference type="EMBL" id="BLZA01000013">
    <property type="protein sequence ID" value="GHJ85817.1"/>
    <property type="molecule type" value="Genomic_DNA"/>
</dbReference>
<dbReference type="PANTHER" id="PTHR13261">
    <property type="entry name" value="BRCA2 AND CDKN1A INTERACTING PROTEIN"/>
    <property type="match status" value="1"/>
</dbReference>
<gene>
    <name evidence="4" type="ORF">NliqN6_2219</name>
</gene>
<dbReference type="OrthoDB" id="27543at2759"/>
<evidence type="ECO:0000313" key="5">
    <source>
        <dbReference type="Proteomes" id="UP000620104"/>
    </source>
</evidence>
<comment type="function">
    <text evidence="2">Involved in nuclear export, actin cytoskeleton organization and vesicular transport.</text>
</comment>
<evidence type="ECO:0000256" key="1">
    <source>
        <dbReference type="ARBA" id="ARBA00006781"/>
    </source>
</evidence>
<dbReference type="AlphaFoldDB" id="A0A8H3TRD3"/>
<evidence type="ECO:0000256" key="3">
    <source>
        <dbReference type="SAM" id="MobiDB-lite"/>
    </source>
</evidence>
<accession>A0A8H3TRD3</accession>
<comment type="subcellular location">
    <subcellularLocation>
        <location evidence="2">Nucleus</location>
    </subcellularLocation>
</comment>
<keyword evidence="2" id="KW-0539">Nucleus</keyword>
<dbReference type="PIRSF" id="PIRSF028983">
    <property type="entry name" value="BCP1"/>
    <property type="match status" value="1"/>
</dbReference>
<protein>
    <recommendedName>
        <fullName evidence="2">Protein BCP1</fullName>
    </recommendedName>
</protein>
<feature type="region of interest" description="Disordered" evidence="3">
    <location>
        <begin position="211"/>
        <end position="241"/>
    </location>
</feature>
<keyword evidence="2" id="KW-0653">Protein transport</keyword>
<dbReference type="InterPro" id="IPR025602">
    <property type="entry name" value="BCP1_family"/>
</dbReference>
<proteinExistence type="inferred from homology"/>
<keyword evidence="5" id="KW-1185">Reference proteome</keyword>
<comment type="similarity">
    <text evidence="1 2">Belongs to the BCP1 family.</text>
</comment>